<dbReference type="PANTHER" id="PTHR47950:SF15">
    <property type="entry name" value="CYTOCHROME P450"/>
    <property type="match status" value="1"/>
</dbReference>
<dbReference type="InterPro" id="IPR001128">
    <property type="entry name" value="Cyt_P450"/>
</dbReference>
<evidence type="ECO:0000313" key="3">
    <source>
        <dbReference type="EMBL" id="KAK9290073.1"/>
    </source>
</evidence>
<reference evidence="3 4" key="1">
    <citation type="journal article" date="2024" name="Plant J.">
        <title>Genome sequences and population genomics reveal climatic adaptation and genomic divergence between two closely related sweetgum species.</title>
        <authorList>
            <person name="Xu W.Q."/>
            <person name="Ren C.Q."/>
            <person name="Zhang X.Y."/>
            <person name="Comes H.P."/>
            <person name="Liu X.H."/>
            <person name="Li Y.G."/>
            <person name="Kettle C.J."/>
            <person name="Jalonen R."/>
            <person name="Gaisberger H."/>
            <person name="Ma Y.Z."/>
            <person name="Qiu Y.X."/>
        </authorList>
    </citation>
    <scope>NUCLEOTIDE SEQUENCE [LARGE SCALE GENOMIC DNA]</scope>
    <source>
        <strain evidence="3">Hangzhou</strain>
    </source>
</reference>
<organism evidence="3 4">
    <name type="scientific">Liquidambar formosana</name>
    <name type="common">Formosan gum</name>
    <dbReference type="NCBI Taxonomy" id="63359"/>
    <lineage>
        <taxon>Eukaryota</taxon>
        <taxon>Viridiplantae</taxon>
        <taxon>Streptophyta</taxon>
        <taxon>Embryophyta</taxon>
        <taxon>Tracheophyta</taxon>
        <taxon>Spermatophyta</taxon>
        <taxon>Magnoliopsida</taxon>
        <taxon>eudicotyledons</taxon>
        <taxon>Gunneridae</taxon>
        <taxon>Pentapetalae</taxon>
        <taxon>Saxifragales</taxon>
        <taxon>Altingiaceae</taxon>
        <taxon>Liquidambar</taxon>
    </lineage>
</organism>
<dbReference type="PRINTS" id="PR00463">
    <property type="entry name" value="EP450I"/>
</dbReference>
<accession>A0AAP0S392</accession>
<dbReference type="GO" id="GO:0004497">
    <property type="term" value="F:monooxygenase activity"/>
    <property type="evidence" value="ECO:0007669"/>
    <property type="project" value="InterPro"/>
</dbReference>
<dbReference type="GO" id="GO:0005506">
    <property type="term" value="F:iron ion binding"/>
    <property type="evidence" value="ECO:0007669"/>
    <property type="project" value="InterPro"/>
</dbReference>
<dbReference type="Pfam" id="PF00067">
    <property type="entry name" value="p450"/>
    <property type="match status" value="1"/>
</dbReference>
<keyword evidence="2" id="KW-0472">Membrane</keyword>
<comment type="similarity">
    <text evidence="1">Belongs to the cytochrome P450 family.</text>
</comment>
<dbReference type="PANTHER" id="PTHR47950">
    <property type="entry name" value="CYTOCHROME P450, FAMILY 76, SUBFAMILY C, POLYPEPTIDE 5-RELATED"/>
    <property type="match status" value="1"/>
</dbReference>
<feature type="transmembrane region" description="Helical" evidence="2">
    <location>
        <begin position="6"/>
        <end position="24"/>
    </location>
</feature>
<evidence type="ECO:0008006" key="5">
    <source>
        <dbReference type="Google" id="ProtNLM"/>
    </source>
</evidence>
<keyword evidence="2" id="KW-0812">Transmembrane</keyword>
<evidence type="ECO:0000256" key="2">
    <source>
        <dbReference type="SAM" id="Phobius"/>
    </source>
</evidence>
<dbReference type="GO" id="GO:0020037">
    <property type="term" value="F:heme binding"/>
    <property type="evidence" value="ECO:0007669"/>
    <property type="project" value="InterPro"/>
</dbReference>
<dbReference type="InterPro" id="IPR036396">
    <property type="entry name" value="Cyt_P450_sf"/>
</dbReference>
<comment type="caution">
    <text evidence="3">The sequence shown here is derived from an EMBL/GenBank/DDBJ whole genome shotgun (WGS) entry which is preliminary data.</text>
</comment>
<name>A0AAP0S392_LIQFO</name>
<keyword evidence="4" id="KW-1185">Reference proteome</keyword>
<gene>
    <name evidence="3" type="ORF">L1049_008237</name>
</gene>
<dbReference type="AlphaFoldDB" id="A0AAP0S392"/>
<dbReference type="InterPro" id="IPR002401">
    <property type="entry name" value="Cyt_P450_E_grp-I"/>
</dbReference>
<dbReference type="EMBL" id="JBBPBK010000002">
    <property type="protein sequence ID" value="KAK9290073.1"/>
    <property type="molecule type" value="Genomic_DNA"/>
</dbReference>
<proteinExistence type="inferred from homology"/>
<dbReference type="SUPFAM" id="SSF48264">
    <property type="entry name" value="Cytochrome P450"/>
    <property type="match status" value="1"/>
</dbReference>
<sequence length="452" mass="51833">MEFTWSSLAWSIFVLSATLFLLQNRRKSTGSTKRRPPGPPGWPVFGNMFDLGTTPHQTLYRLYPKYGPVLWLQLGTIKTMVIQSPKAAAELFKNHDLAFSDRKCPDALTALNYYQGSMAIGRYGAYWRVIRRVCSTELLVNKRINEMAPLRRKWVDNMIRWIEEDATAACARGESGVVNIPHFLFLMAFNLVGNIMLSRDLLELKSKEGPEFFDAMDKFIKWVSKPNVVDFFPFLKWLDPQGIGKNMERDMGRAMSIVSRYVKERVQERQFGKEKGKDFLDVLLEYEGDGKEGPDKISDENIIIIILEMFFARSETTSSTIEWSMAELLRSPEAMRKAKEELDQVVGPNRKVEESDMDKLPYLRAVVKETLRLHPAAPLLLPRNAIEDTNFMGYLIPKNTQVLVNAWAIGRDPDSWQDPLSFKPESNVNVTPETLDMNERVGITLRKLFSTT</sequence>
<protein>
    <recommendedName>
        <fullName evidence="5">Cytochrome P450</fullName>
    </recommendedName>
</protein>
<dbReference type="Proteomes" id="UP001415857">
    <property type="component" value="Unassembled WGS sequence"/>
</dbReference>
<dbReference type="Gene3D" id="1.10.630.10">
    <property type="entry name" value="Cytochrome P450"/>
    <property type="match status" value="1"/>
</dbReference>
<evidence type="ECO:0000256" key="1">
    <source>
        <dbReference type="ARBA" id="ARBA00010617"/>
    </source>
</evidence>
<evidence type="ECO:0000313" key="4">
    <source>
        <dbReference type="Proteomes" id="UP001415857"/>
    </source>
</evidence>
<dbReference type="PRINTS" id="PR00385">
    <property type="entry name" value="P450"/>
</dbReference>
<dbReference type="GO" id="GO:0016705">
    <property type="term" value="F:oxidoreductase activity, acting on paired donors, with incorporation or reduction of molecular oxygen"/>
    <property type="evidence" value="ECO:0007669"/>
    <property type="project" value="InterPro"/>
</dbReference>
<keyword evidence="2" id="KW-1133">Transmembrane helix</keyword>